<evidence type="ECO:0000313" key="3">
    <source>
        <dbReference type="Proteomes" id="UP000565441"/>
    </source>
</evidence>
<reference evidence="2 3" key="1">
    <citation type="journal article" date="2020" name="ISME J.">
        <title>Uncovering the hidden diversity of litter-decomposition mechanisms in mushroom-forming fungi.</title>
        <authorList>
            <person name="Floudas D."/>
            <person name="Bentzer J."/>
            <person name="Ahren D."/>
            <person name="Johansson T."/>
            <person name="Persson P."/>
            <person name="Tunlid A."/>
        </authorList>
    </citation>
    <scope>NUCLEOTIDE SEQUENCE [LARGE SCALE GENOMIC DNA]</scope>
    <source>
        <strain evidence="2 3">CBS 661.87</strain>
    </source>
</reference>
<sequence length="485" mass="54186">MPLGSPRDTSLDGDPAKSDPSHGQQSERSSRDNCEPLPPLINRLLPIEILTQVFIEVCRNTGLGPLYYTHLAPVTILALVCPLWRDIAIPNPTLWSSFRFTAGDSFRTDTTRNMLPILRLFLQRSYPSDLAVCAQIQERSQDDSCFNELALHSERWGHLHLDIFPRLISKLNTVKNRVSALKTLSLQTNLVNRGLQSNDVVDAFEYAPQLRNFATRGSMSSALRIPWDQITDLSFDPPDATGMEWAQQCSNLRSLTVYPTSLRNVDITHPLLHELSLSLGLFSPPDGLRILTCFTMPNLLSLHIKSFSATKPFAWFHSAFLAFVARSPPFALRELAFVNVYTDMTAPQLIECLQVLPSLQTLKIIESCRNPLFAREICQALTRRPSEGRSMHLAPMLTTLHLTEDEGQRSIIDPESLVEMVESRVPDPHGTGHDAGLASLTSLTLGAAVFWARPGKHAAMVMMRFTLLEERGLRISVIPPGPSDY</sequence>
<name>A0A8H5H7T7_9AGAR</name>
<accession>A0A8H5H7T7</accession>
<proteinExistence type="predicted"/>
<dbReference type="AlphaFoldDB" id="A0A8H5H7T7"/>
<evidence type="ECO:0000313" key="2">
    <source>
        <dbReference type="EMBL" id="KAF5378541.1"/>
    </source>
</evidence>
<dbReference type="SUPFAM" id="SSF52047">
    <property type="entry name" value="RNI-like"/>
    <property type="match status" value="1"/>
</dbReference>
<keyword evidence="3" id="KW-1185">Reference proteome</keyword>
<dbReference type="Proteomes" id="UP000565441">
    <property type="component" value="Unassembled WGS sequence"/>
</dbReference>
<dbReference type="Gene3D" id="3.80.10.10">
    <property type="entry name" value="Ribonuclease Inhibitor"/>
    <property type="match status" value="1"/>
</dbReference>
<protein>
    <recommendedName>
        <fullName evidence="4">F-box domain-containing protein</fullName>
    </recommendedName>
</protein>
<dbReference type="OrthoDB" id="3006679at2759"/>
<organism evidence="2 3">
    <name type="scientific">Tricholomella constricta</name>
    <dbReference type="NCBI Taxonomy" id="117010"/>
    <lineage>
        <taxon>Eukaryota</taxon>
        <taxon>Fungi</taxon>
        <taxon>Dikarya</taxon>
        <taxon>Basidiomycota</taxon>
        <taxon>Agaricomycotina</taxon>
        <taxon>Agaricomycetes</taxon>
        <taxon>Agaricomycetidae</taxon>
        <taxon>Agaricales</taxon>
        <taxon>Tricholomatineae</taxon>
        <taxon>Lyophyllaceae</taxon>
        <taxon>Tricholomella</taxon>
    </lineage>
</organism>
<gene>
    <name evidence="2" type="ORF">D9615_007073</name>
</gene>
<evidence type="ECO:0000256" key="1">
    <source>
        <dbReference type="SAM" id="MobiDB-lite"/>
    </source>
</evidence>
<feature type="region of interest" description="Disordered" evidence="1">
    <location>
        <begin position="1"/>
        <end position="35"/>
    </location>
</feature>
<evidence type="ECO:0008006" key="4">
    <source>
        <dbReference type="Google" id="ProtNLM"/>
    </source>
</evidence>
<comment type="caution">
    <text evidence="2">The sequence shown here is derived from an EMBL/GenBank/DDBJ whole genome shotgun (WGS) entry which is preliminary data.</text>
</comment>
<dbReference type="InterPro" id="IPR032675">
    <property type="entry name" value="LRR_dom_sf"/>
</dbReference>
<dbReference type="EMBL" id="JAACJP010000019">
    <property type="protein sequence ID" value="KAF5378541.1"/>
    <property type="molecule type" value="Genomic_DNA"/>
</dbReference>